<accession>A0A6B9VEI9</accession>
<organism evidence="1 2">
    <name type="scientific">Arachis hypogaea</name>
    <name type="common">Peanut</name>
    <dbReference type="NCBI Taxonomy" id="3818"/>
    <lineage>
        <taxon>Eukaryota</taxon>
        <taxon>Viridiplantae</taxon>
        <taxon>Streptophyta</taxon>
        <taxon>Embryophyta</taxon>
        <taxon>Tracheophyta</taxon>
        <taxon>Spermatophyta</taxon>
        <taxon>Magnoliopsida</taxon>
        <taxon>eudicotyledons</taxon>
        <taxon>Gunneridae</taxon>
        <taxon>Pentapetalae</taxon>
        <taxon>rosids</taxon>
        <taxon>fabids</taxon>
        <taxon>Fabales</taxon>
        <taxon>Fabaceae</taxon>
        <taxon>Papilionoideae</taxon>
        <taxon>50 kb inversion clade</taxon>
        <taxon>dalbergioids sensu lato</taxon>
        <taxon>Dalbergieae</taxon>
        <taxon>Pterocarpus clade</taxon>
        <taxon>Arachis</taxon>
    </lineage>
</organism>
<dbReference type="EMBL" id="CP031001">
    <property type="protein sequence ID" value="QHN78692.1"/>
    <property type="molecule type" value="Genomic_DNA"/>
</dbReference>
<dbReference type="Proteomes" id="UP000464620">
    <property type="component" value="Chromosome B09"/>
</dbReference>
<evidence type="ECO:0000313" key="1">
    <source>
        <dbReference type="EMBL" id="QHN78692.1"/>
    </source>
</evidence>
<dbReference type="AlphaFoldDB" id="A0A6B9VEI9"/>
<reference evidence="1 2" key="1">
    <citation type="submission" date="2020-01" db="EMBL/GenBank/DDBJ databases">
        <title>Genome sequence of Arachis hypogaea, cultivar Shitouqi.</title>
        <authorList>
            <person name="Zhuang W."/>
            <person name="Chen H."/>
            <person name="Varshney R."/>
            <person name="Wang D."/>
            <person name="Ming R."/>
        </authorList>
    </citation>
    <scope>NUCLEOTIDE SEQUENCE [LARGE SCALE GENOMIC DNA]</scope>
    <source>
        <tissue evidence="1">Young leaf</tissue>
    </source>
</reference>
<protein>
    <submittedName>
        <fullName evidence="1">Uncharacterized protein</fullName>
    </submittedName>
</protein>
<sequence>MSSLVCGAISGGAVLPFIGVGALRCSPSRASARCSPSWSSSPRTLLHGFSPSCLGSTYAVTFEKPLSFFLFFPCLASSSSQLASALEQATHIITLSDQRFCRRSSPKKDCFRGI</sequence>
<gene>
    <name evidence="1" type="ORF">DS421_19g663530</name>
</gene>
<proteinExistence type="predicted"/>
<name>A0A6B9VEI9_ARAHY</name>
<evidence type="ECO:0000313" key="2">
    <source>
        <dbReference type="Proteomes" id="UP000464620"/>
    </source>
</evidence>